<evidence type="ECO:0000256" key="4">
    <source>
        <dbReference type="ARBA" id="ARBA00022679"/>
    </source>
</evidence>
<feature type="transmembrane region" description="Helical" evidence="6">
    <location>
        <begin position="138"/>
        <end position="159"/>
    </location>
</feature>
<dbReference type="Proteomes" id="UP000239434">
    <property type="component" value="Unassembled WGS sequence"/>
</dbReference>
<proteinExistence type="predicted"/>
<dbReference type="EMBL" id="PVBR01000077">
    <property type="protein sequence ID" value="PRD40369.1"/>
    <property type="molecule type" value="Genomic_DNA"/>
</dbReference>
<sequence length="205" mass="23042">AFMVERAAQSVMGAALCASGVLSVYRSDFLRAVKNEWMEQRFVGEAVHFGDDRRLTALALQRGRVIIALDAVASTQVPTSPVHFIKQQLRWNKSFLRESVLAVKGFGVLSFPGLLSFLELFFWFFYLSTIANILVFNPMVGAWSIVAIWFAYVLAAGLFRNLSLIAREPRLVLLAPIYSLLHVLILTPLRLVALVTILDNRWGTR</sequence>
<keyword evidence="6" id="KW-0812">Transmembrane</keyword>
<keyword evidence="4" id="KW-0808">Transferase</keyword>
<organism evidence="7 8">
    <name type="scientific">Phyllobacterium phragmitis</name>
    <dbReference type="NCBI Taxonomy" id="2670329"/>
    <lineage>
        <taxon>Bacteria</taxon>
        <taxon>Pseudomonadati</taxon>
        <taxon>Pseudomonadota</taxon>
        <taxon>Alphaproteobacteria</taxon>
        <taxon>Hyphomicrobiales</taxon>
        <taxon>Phyllobacteriaceae</taxon>
        <taxon>Phyllobacterium</taxon>
    </lineage>
</organism>
<name>A0A2S9IIM6_9HYPH</name>
<accession>A0A2S9IIM6</accession>
<dbReference type="SUPFAM" id="SSF53448">
    <property type="entry name" value="Nucleotide-diphospho-sugar transferases"/>
    <property type="match status" value="1"/>
</dbReference>
<feature type="transmembrane region" description="Helical" evidence="6">
    <location>
        <begin position="171"/>
        <end position="198"/>
    </location>
</feature>
<dbReference type="GO" id="GO:0005886">
    <property type="term" value="C:plasma membrane"/>
    <property type="evidence" value="ECO:0007669"/>
    <property type="project" value="UniProtKB-SubCell"/>
</dbReference>
<dbReference type="RefSeq" id="WP_280953507.1">
    <property type="nucleotide sequence ID" value="NZ_PVBR01000077.1"/>
</dbReference>
<evidence type="ECO:0000313" key="8">
    <source>
        <dbReference type="Proteomes" id="UP000239434"/>
    </source>
</evidence>
<evidence type="ECO:0000256" key="5">
    <source>
        <dbReference type="ARBA" id="ARBA00023136"/>
    </source>
</evidence>
<dbReference type="InterPro" id="IPR029044">
    <property type="entry name" value="Nucleotide-diphossugar_trans"/>
</dbReference>
<dbReference type="GO" id="GO:0050501">
    <property type="term" value="F:hyaluronan synthase activity"/>
    <property type="evidence" value="ECO:0007669"/>
    <property type="project" value="TreeGrafter"/>
</dbReference>
<dbReference type="GO" id="GO:0030213">
    <property type="term" value="P:hyaluronan biosynthetic process"/>
    <property type="evidence" value="ECO:0007669"/>
    <property type="project" value="TreeGrafter"/>
</dbReference>
<dbReference type="PANTHER" id="PTHR22913">
    <property type="entry name" value="HYALURONAN SYNTHASE"/>
    <property type="match status" value="1"/>
</dbReference>
<keyword evidence="6" id="KW-1133">Transmembrane helix</keyword>
<protein>
    <submittedName>
        <fullName evidence="7">Hyaluronan synthase</fullName>
    </submittedName>
</protein>
<dbReference type="GO" id="GO:0085029">
    <property type="term" value="P:extracellular matrix assembly"/>
    <property type="evidence" value="ECO:0007669"/>
    <property type="project" value="TreeGrafter"/>
</dbReference>
<evidence type="ECO:0000313" key="7">
    <source>
        <dbReference type="EMBL" id="PRD40369.1"/>
    </source>
</evidence>
<keyword evidence="3" id="KW-0328">Glycosyltransferase</keyword>
<keyword evidence="2" id="KW-1003">Cell membrane</keyword>
<dbReference type="AlphaFoldDB" id="A0A2S9IIM6"/>
<comment type="caution">
    <text evidence="7">The sequence shown here is derived from an EMBL/GenBank/DDBJ whole genome shotgun (WGS) entry which is preliminary data.</text>
</comment>
<evidence type="ECO:0000256" key="1">
    <source>
        <dbReference type="ARBA" id="ARBA00004236"/>
    </source>
</evidence>
<evidence type="ECO:0000256" key="6">
    <source>
        <dbReference type="SAM" id="Phobius"/>
    </source>
</evidence>
<dbReference type="PANTHER" id="PTHR22913:SF12">
    <property type="entry name" value="MANNURONAN SYNTHASE"/>
    <property type="match status" value="1"/>
</dbReference>
<evidence type="ECO:0000256" key="2">
    <source>
        <dbReference type="ARBA" id="ARBA00022475"/>
    </source>
</evidence>
<reference evidence="7 8" key="1">
    <citation type="submission" date="2018-02" db="EMBL/GenBank/DDBJ databases">
        <title>The draft genome of Phyllobacterium sp. 1N-3.</title>
        <authorList>
            <person name="Liu L."/>
            <person name="Li L."/>
            <person name="Zhang X."/>
            <person name="Wang T."/>
            <person name="Liang L."/>
        </authorList>
    </citation>
    <scope>NUCLEOTIDE SEQUENCE [LARGE SCALE GENOMIC DNA]</scope>
    <source>
        <strain evidence="7 8">1N-3</strain>
    </source>
</reference>
<feature type="transmembrane region" description="Helical" evidence="6">
    <location>
        <begin position="100"/>
        <end position="126"/>
    </location>
</feature>
<comment type="subcellular location">
    <subcellularLocation>
        <location evidence="1">Cell membrane</location>
    </subcellularLocation>
</comment>
<keyword evidence="5 6" id="KW-0472">Membrane</keyword>
<keyword evidence="8" id="KW-1185">Reference proteome</keyword>
<evidence type="ECO:0000256" key="3">
    <source>
        <dbReference type="ARBA" id="ARBA00022676"/>
    </source>
</evidence>
<gene>
    <name evidence="7" type="ORF">C5748_27395</name>
</gene>
<feature type="non-terminal residue" evidence="7">
    <location>
        <position position="1"/>
    </location>
</feature>